<reference evidence="5" key="1">
    <citation type="submission" date="2021-02" db="EMBL/GenBank/DDBJ databases">
        <authorList>
            <person name="Nowell W R."/>
        </authorList>
    </citation>
    <scope>NUCLEOTIDE SEQUENCE</scope>
</reference>
<feature type="non-terminal residue" evidence="5">
    <location>
        <position position="1"/>
    </location>
</feature>
<evidence type="ECO:0000259" key="4">
    <source>
        <dbReference type="PROSITE" id="PS50222"/>
    </source>
</evidence>
<dbReference type="PROSITE" id="PS00018">
    <property type="entry name" value="EF_HAND_1"/>
    <property type="match status" value="2"/>
</dbReference>
<feature type="compositionally biased region" description="Polar residues" evidence="3">
    <location>
        <begin position="1682"/>
        <end position="1706"/>
    </location>
</feature>
<feature type="compositionally biased region" description="Polar residues" evidence="3">
    <location>
        <begin position="1389"/>
        <end position="1436"/>
    </location>
</feature>
<feature type="compositionally biased region" description="Polar residues" evidence="3">
    <location>
        <begin position="1008"/>
        <end position="1029"/>
    </location>
</feature>
<feature type="compositionally biased region" description="Basic and acidic residues" evidence="3">
    <location>
        <begin position="1786"/>
        <end position="1797"/>
    </location>
</feature>
<name>A0A815NYM8_9BILA</name>
<keyword evidence="2" id="KW-0175">Coiled coil</keyword>
<feature type="compositionally biased region" description="Low complexity" evidence="3">
    <location>
        <begin position="678"/>
        <end position="695"/>
    </location>
</feature>
<feature type="compositionally biased region" description="Low complexity" evidence="3">
    <location>
        <begin position="1377"/>
        <end position="1387"/>
    </location>
</feature>
<feature type="compositionally biased region" description="Low complexity" evidence="3">
    <location>
        <begin position="921"/>
        <end position="932"/>
    </location>
</feature>
<feature type="coiled-coil region" evidence="2">
    <location>
        <begin position="39"/>
        <end position="130"/>
    </location>
</feature>
<dbReference type="CDD" id="cd00051">
    <property type="entry name" value="EFh"/>
    <property type="match status" value="1"/>
</dbReference>
<accession>A0A815NYM8</accession>
<comment type="caution">
    <text evidence="5">The sequence shown here is derived from an EMBL/GenBank/DDBJ whole genome shotgun (WGS) entry which is preliminary data.</text>
</comment>
<feature type="compositionally biased region" description="Polar residues" evidence="3">
    <location>
        <begin position="1150"/>
        <end position="1159"/>
    </location>
</feature>
<dbReference type="Proteomes" id="UP000663877">
    <property type="component" value="Unassembled WGS sequence"/>
</dbReference>
<dbReference type="EMBL" id="CAJNOI010001837">
    <property type="protein sequence ID" value="CAF1442280.1"/>
    <property type="molecule type" value="Genomic_DNA"/>
</dbReference>
<feature type="compositionally biased region" description="Polar residues" evidence="3">
    <location>
        <begin position="1606"/>
        <end position="1630"/>
    </location>
</feature>
<feature type="compositionally biased region" description="Polar residues" evidence="3">
    <location>
        <begin position="987"/>
        <end position="1000"/>
    </location>
</feature>
<feature type="compositionally biased region" description="Low complexity" evidence="3">
    <location>
        <begin position="652"/>
        <end position="663"/>
    </location>
</feature>
<feature type="domain" description="EF-hand" evidence="4">
    <location>
        <begin position="1998"/>
        <end position="2028"/>
    </location>
</feature>
<dbReference type="GO" id="GO:0005509">
    <property type="term" value="F:calcium ion binding"/>
    <property type="evidence" value="ECO:0007669"/>
    <property type="project" value="InterPro"/>
</dbReference>
<feature type="compositionally biased region" description="Polar residues" evidence="3">
    <location>
        <begin position="481"/>
        <end position="533"/>
    </location>
</feature>
<evidence type="ECO:0000256" key="3">
    <source>
        <dbReference type="SAM" id="MobiDB-lite"/>
    </source>
</evidence>
<feature type="compositionally biased region" description="Polar residues" evidence="3">
    <location>
        <begin position="700"/>
        <end position="723"/>
    </location>
</feature>
<feature type="compositionally biased region" description="Polar residues" evidence="3">
    <location>
        <begin position="1362"/>
        <end position="1376"/>
    </location>
</feature>
<feature type="compositionally biased region" description="Polar residues" evidence="3">
    <location>
        <begin position="890"/>
        <end position="910"/>
    </location>
</feature>
<feature type="compositionally biased region" description="Low complexity" evidence="3">
    <location>
        <begin position="572"/>
        <end position="584"/>
    </location>
</feature>
<feature type="compositionally biased region" description="Polar residues" evidence="3">
    <location>
        <begin position="1564"/>
        <end position="1574"/>
    </location>
</feature>
<feature type="compositionally biased region" description="Low complexity" evidence="3">
    <location>
        <begin position="1136"/>
        <end position="1149"/>
    </location>
</feature>
<feature type="compositionally biased region" description="Polar residues" evidence="3">
    <location>
        <begin position="1266"/>
        <end position="1276"/>
    </location>
</feature>
<feature type="compositionally biased region" description="Polar residues" evidence="3">
    <location>
        <begin position="779"/>
        <end position="802"/>
    </location>
</feature>
<sequence length="2253" mass="248509">ASNEKEQIKHLNKLQKHERIVRNEFNKLNEHMKTLLNYVENEKQNYQQAMTKVDNLQLQLEKICVERSKTEFEIQTLKEEVKLMQTTKEFLDDERETIIATQTEANEYLLSRLSESINRIREDFDELNRTQVKQIESEYQQMLQMLEENFIMSETTEETTTSTATQIDRESLQEEHQLVLRELKTLNNHNQTLSERVFAMEADLYSIRDERTQELMLKDNEVERSKIELQTLNEKLNNLAEYDRNLKFELTLYRGVLESEYRRKQQQKQKLSSISTIHLMRPTTLRSNNNTMSDQTTWLTSSTHQTKLNNQQQEIIQTRNRIPSDYDLLDDALNTHIHDVLLANITPDNQKLESEPSLRQQLHEPLISDLQHDTTNVTNITQDATKQHSSSTTAFEEDQLSPQLEVQPSVSSSRTSSTSAPIRQSSTSSTPSTELKDQLVSSEPQQSSITATESQARKTSSPSSPPLTAVRILPSLFGVLQPNTPTSSDYQSTSRKSSTNSAVASDTQRRPSTTNITTTSEQQPSSRKSSAVPSDTERRSSTADKSITAEQQPLLSGARQSPPTTPEERASSSRQSSISSTVPSDAQRRPSTTNIATTSEQQPSSRKSSAVPSDTERRSSTVNNLTTAEQQPSSSGVRESPPTSPEERASPSRKSSISSAVPSDVQRRPSTTNITTTSEQQPSSRKSSISSAVPSDAQRRPSTTNITTISEQQPSSRKSSAVPSDTERRLSTVENLTTAEQQPASSGVRQSPPTTPEERAVSSRKSSVGSAAPSDAQRRQSTTNITTTSEQQPSSRKSSAVPSDTERRSSTVDNTTAAEQQPSSSGVRESPPTAPEERTSSSRKSSVGSAAPSDAQRRPSTTNITTTSEQQPSSRKSSAVSSDTERRSSTADNSITAEQQPSSSGVTESPPTSPEERASSSRKSSTSSAVPSGTERRSSTVNNVITAEHQSPTSEVQQSLSSPLQVVQPSSRTSSISSPVASDTQRRQSTANIATTSEEQPSLRRFSTAPSGTLRRSSTTDNSLISQPEQLTAQVLQSSSTQSQQHQPSSRTSSIDVTSPSDTHRRSSTVDNSTTLEKQRTSSGVEQSPRTPSEERASSSRQSSISSTVPSDAQRRSSTADTTVTQQQSPTSDIRQPSSVSSQEYQPSSRTASISSVLASDNERRPSTTSNIATTSEQQPSSRKTSTASGVPSDTQRHPSVSDTQTISEQQTSTSDVPRSSSSSSPPKEDQPSSRKSSIGAIGSFDAQGRSSLINNGATIEYESGTFETEQPLSSTSEDHKPSSRKSSVGSAVPSDAQRHPSTTSITTASEQEPSSRKSSTVPSNIERHSSITDSSTIPEQQPLSSSAGQSGRSSSVSSTSALETQRRPSTSNTAISPKQQPSSRKSSTVDNSTVPQQQSLSTDDYQPVLTASQEHQTLSRKSSTGSAVPTDNQLRASEADTGKYLEQQTPSSDNQQSSSSSPSSEYQPSSRTSSGGSLLTSDTQRRLSTTNTATLPEPHVLTREGSTVLPDVQRRSSTASSSTVQEQERPTSEANALPSAPRQEHHSSTSSNVSTETARRPSTVDTTTDPNRYSSSRKSSVVSSDIQRRPSTSSSSIVSERELSLHTSPVGSTVPSNIRTPVTSETPGTSVEDHPSSDTANQSFSTSRGEHTTLLEGENFSHTPILTSNADAQGKTLPSAADNTQTVMSTTNQVGEKNDTNQSKESVAYATDEQTSSETDRRERHPSTHSVEQSLTEEYEVSYDTDGKRSHLSSFNLISTPQEERKQSLSQSEANKTLAQTDSSDQIKREEDKDSSLRNTTEENNLTDYSSSTITNDYPHHHDNLHDTNPFPLSEKNKQSSPNSSLTDVEDVDPSVSEKSEARIDDVDDPNLAIIMQDLRYVFHEIANDEDLVEIDKDLPDKLLDRLEFRDHIIRTLFDSLLRKYLVQAAAQRNRSETLDWVEFRDILFPMISGRYTEQHIRKLFDLFDTSGDGHLSVQEIAELLEVLQASDTICLAQNIVEVYDTDHDGKLSVDELIEAIKKTDDINEHVLSDETENQQWFNQSPTENQTITFEVPIITYPPRIEDKLNTSISLLGRIFKKLSANSENKQLDSNKKNLSIEMAVEFINNNINIPINDLQLFIQSFLIKKHNTDSFINWIEFRDIFLPIITNGLYTKQSIQQWFDIFDTNRNGIITQEQVIHLLRLLQIQNPENIIIKLNEIIEAHAVNATSWTFDELIVALEIVNETSTHLLTNIEQISSFDNDWLSNNIF</sequence>
<feature type="compositionally biased region" description="Low complexity" evidence="3">
    <location>
        <begin position="956"/>
        <end position="982"/>
    </location>
</feature>
<feature type="compositionally biased region" description="Polar residues" evidence="3">
    <location>
        <begin position="858"/>
        <end position="882"/>
    </location>
</feature>
<feature type="compositionally biased region" description="Polar residues" evidence="3">
    <location>
        <begin position="1661"/>
        <end position="1672"/>
    </location>
</feature>
<feature type="compositionally biased region" description="Polar residues" evidence="3">
    <location>
        <begin position="589"/>
        <end position="612"/>
    </location>
</feature>
<feature type="compositionally biased region" description="Low complexity" evidence="3">
    <location>
        <begin position="1345"/>
        <end position="1361"/>
    </location>
</feature>
<feature type="compositionally biased region" description="Low complexity" evidence="3">
    <location>
        <begin position="1448"/>
        <end position="1482"/>
    </location>
</feature>
<feature type="compositionally biased region" description="Polar residues" evidence="3">
    <location>
        <begin position="732"/>
        <end position="752"/>
    </location>
</feature>
<dbReference type="SMART" id="SM00054">
    <property type="entry name" value="EFh"/>
    <property type="match status" value="3"/>
</dbReference>
<feature type="compositionally biased region" description="Polar residues" evidence="3">
    <location>
        <begin position="939"/>
        <end position="955"/>
    </location>
</feature>
<feature type="domain" description="EF-hand" evidence="4">
    <location>
        <begin position="2156"/>
        <end position="2191"/>
    </location>
</feature>
<dbReference type="InterPro" id="IPR002048">
    <property type="entry name" value="EF_hand_dom"/>
</dbReference>
<keyword evidence="1" id="KW-0106">Calcium</keyword>
<feature type="compositionally biased region" description="Polar residues" evidence="3">
    <location>
        <begin position="668"/>
        <end position="677"/>
    </location>
</feature>
<feature type="compositionally biased region" description="Low complexity" evidence="3">
    <location>
        <begin position="1575"/>
        <end position="1599"/>
    </location>
</feature>
<feature type="domain" description="EF-hand" evidence="4">
    <location>
        <begin position="1957"/>
        <end position="1992"/>
    </location>
</feature>
<evidence type="ECO:0000256" key="1">
    <source>
        <dbReference type="ARBA" id="ARBA00022837"/>
    </source>
</evidence>
<feature type="compositionally biased region" description="Polar residues" evidence="3">
    <location>
        <begin position="1249"/>
        <end position="1258"/>
    </location>
</feature>
<organism evidence="5 6">
    <name type="scientific">Adineta steineri</name>
    <dbReference type="NCBI Taxonomy" id="433720"/>
    <lineage>
        <taxon>Eukaryota</taxon>
        <taxon>Metazoa</taxon>
        <taxon>Spiralia</taxon>
        <taxon>Gnathifera</taxon>
        <taxon>Rotifera</taxon>
        <taxon>Eurotatoria</taxon>
        <taxon>Bdelloidea</taxon>
        <taxon>Adinetida</taxon>
        <taxon>Adinetidae</taxon>
        <taxon>Adineta</taxon>
    </lineage>
</organism>
<evidence type="ECO:0000256" key="2">
    <source>
        <dbReference type="SAM" id="Coils"/>
    </source>
</evidence>
<feature type="compositionally biased region" description="Low complexity" evidence="3">
    <location>
        <begin position="1030"/>
        <end position="1054"/>
    </location>
</feature>
<gene>
    <name evidence="5" type="ORF">BJG266_LOCUS39962</name>
</gene>
<feature type="compositionally biased region" description="Polar residues" evidence="3">
    <location>
        <begin position="543"/>
        <end position="562"/>
    </location>
</feature>
<feature type="compositionally biased region" description="Polar residues" evidence="3">
    <location>
        <begin position="1332"/>
        <end position="1344"/>
    </location>
</feature>
<evidence type="ECO:0000313" key="6">
    <source>
        <dbReference type="Proteomes" id="UP000663877"/>
    </source>
</evidence>
<feature type="compositionally biased region" description="Polar residues" evidence="3">
    <location>
        <begin position="1069"/>
        <end position="1091"/>
    </location>
</feature>
<feature type="compositionally biased region" description="Polar residues" evidence="3">
    <location>
        <begin position="1798"/>
        <end position="1817"/>
    </location>
</feature>
<feature type="compositionally biased region" description="Low complexity" evidence="3">
    <location>
        <begin position="409"/>
        <end position="419"/>
    </location>
</feature>
<feature type="compositionally biased region" description="Polar residues" evidence="3">
    <location>
        <begin position="1108"/>
        <end position="1135"/>
    </location>
</feature>
<feature type="compositionally biased region" description="Polar residues" evidence="3">
    <location>
        <begin position="383"/>
        <end position="408"/>
    </location>
</feature>
<proteinExistence type="predicted"/>
<dbReference type="InterPro" id="IPR018247">
    <property type="entry name" value="EF_Hand_1_Ca_BS"/>
</dbReference>
<feature type="compositionally biased region" description="Polar residues" evidence="3">
    <location>
        <begin position="1167"/>
        <end position="1201"/>
    </location>
</feature>
<dbReference type="Pfam" id="PF13202">
    <property type="entry name" value="EF-hand_5"/>
    <property type="match status" value="3"/>
</dbReference>
<feature type="compositionally biased region" description="Polar residues" evidence="3">
    <location>
        <begin position="1516"/>
        <end position="1526"/>
    </location>
</feature>
<feature type="compositionally biased region" description="Low complexity" evidence="3">
    <location>
        <begin position="1202"/>
        <end position="1226"/>
    </location>
</feature>
<feature type="compositionally biased region" description="Polar residues" evidence="3">
    <location>
        <begin position="620"/>
        <end position="637"/>
    </location>
</feature>
<feature type="compositionally biased region" description="Polar residues" evidence="3">
    <location>
        <begin position="1638"/>
        <end position="1648"/>
    </location>
</feature>
<dbReference type="SUPFAM" id="SSF47473">
    <property type="entry name" value="EF-hand"/>
    <property type="match status" value="2"/>
</dbReference>
<feature type="compositionally biased region" description="Polar residues" evidence="3">
    <location>
        <begin position="420"/>
        <end position="462"/>
    </location>
</feature>
<feature type="compositionally biased region" description="Polar residues" evidence="3">
    <location>
        <begin position="1753"/>
        <end position="1762"/>
    </location>
</feature>
<feature type="compositionally biased region" description="Polar residues" evidence="3">
    <location>
        <begin position="1769"/>
        <end position="1785"/>
    </location>
</feature>
<evidence type="ECO:0000313" key="5">
    <source>
        <dbReference type="EMBL" id="CAF1442280.1"/>
    </source>
</evidence>
<feature type="region of interest" description="Disordered" evidence="3">
    <location>
        <begin position="383"/>
        <end position="1863"/>
    </location>
</feature>
<feature type="compositionally biased region" description="Polar residues" evidence="3">
    <location>
        <begin position="1300"/>
        <end position="1324"/>
    </location>
</feature>
<dbReference type="InterPro" id="IPR011992">
    <property type="entry name" value="EF-hand-dom_pair"/>
</dbReference>
<feature type="compositionally biased region" description="Polar residues" evidence="3">
    <location>
        <begin position="811"/>
        <end position="827"/>
    </location>
</feature>
<dbReference type="PROSITE" id="PS50222">
    <property type="entry name" value="EF_HAND_2"/>
    <property type="match status" value="3"/>
</dbReference>
<protein>
    <recommendedName>
        <fullName evidence="4">EF-hand domain-containing protein</fullName>
    </recommendedName>
</protein>
<dbReference type="Gene3D" id="1.10.238.10">
    <property type="entry name" value="EF-hand"/>
    <property type="match status" value="2"/>
</dbReference>
<feature type="coiled-coil region" evidence="2">
    <location>
        <begin position="215"/>
        <end position="242"/>
    </location>
</feature>
<feature type="compositionally biased region" description="Low complexity" evidence="3">
    <location>
        <begin position="842"/>
        <end position="853"/>
    </location>
</feature>